<dbReference type="PROSITE" id="PS00062">
    <property type="entry name" value="ALDOKETO_REDUCTASE_2"/>
    <property type="match status" value="1"/>
</dbReference>
<evidence type="ECO:0000256" key="5">
    <source>
        <dbReference type="PIRSR" id="PIRSR000097-2"/>
    </source>
</evidence>
<dbReference type="PANTHER" id="PTHR43827">
    <property type="entry name" value="2,5-DIKETO-D-GLUCONIC ACID REDUCTASE"/>
    <property type="match status" value="1"/>
</dbReference>
<evidence type="ECO:0000256" key="6">
    <source>
        <dbReference type="PIRSR" id="PIRSR000097-3"/>
    </source>
</evidence>
<dbReference type="Gene3D" id="3.20.20.100">
    <property type="entry name" value="NADP-dependent oxidoreductase domain"/>
    <property type="match status" value="1"/>
</dbReference>
<keyword evidence="3" id="KW-0560">Oxidoreductase</keyword>
<dbReference type="eggNOG" id="COG0656">
    <property type="taxonomic scope" value="Bacteria"/>
</dbReference>
<keyword evidence="2" id="KW-0521">NADP</keyword>
<feature type="binding site" evidence="5">
    <location>
        <position position="116"/>
    </location>
    <ligand>
        <name>substrate</name>
    </ligand>
</feature>
<dbReference type="InterPro" id="IPR036812">
    <property type="entry name" value="NAD(P)_OxRdtase_dom_sf"/>
</dbReference>
<evidence type="ECO:0000256" key="2">
    <source>
        <dbReference type="ARBA" id="ARBA00022857"/>
    </source>
</evidence>
<dbReference type="EMBL" id="FN806773">
    <property type="protein sequence ID" value="CBL55847.1"/>
    <property type="molecule type" value="Genomic_DNA"/>
</dbReference>
<evidence type="ECO:0000256" key="4">
    <source>
        <dbReference type="PIRSR" id="PIRSR000097-1"/>
    </source>
</evidence>
<comment type="similarity">
    <text evidence="1">Belongs to the aldo/keto reductase family.</text>
</comment>
<dbReference type="PROSITE" id="PS00798">
    <property type="entry name" value="ALDOKETO_REDUCTASE_1"/>
    <property type="match status" value="1"/>
</dbReference>
<feature type="site" description="Lowers pKa of active site Tyr" evidence="6">
    <location>
        <position position="83"/>
    </location>
</feature>
<dbReference type="CDD" id="cd19071">
    <property type="entry name" value="AKR_AKR1-5-like"/>
    <property type="match status" value="1"/>
</dbReference>
<dbReference type="FunFam" id="3.20.20.100:FF:000015">
    <property type="entry name" value="Oxidoreductase, aldo/keto reductase family"/>
    <property type="match status" value="1"/>
</dbReference>
<feature type="active site" description="Proton donor" evidence="4">
    <location>
        <position position="58"/>
    </location>
</feature>
<dbReference type="SUPFAM" id="SSF51430">
    <property type="entry name" value="NAD(P)-linked oxidoreductase"/>
    <property type="match status" value="1"/>
</dbReference>
<dbReference type="PIRSF" id="PIRSF000097">
    <property type="entry name" value="AKR"/>
    <property type="match status" value="1"/>
</dbReference>
<evidence type="ECO:0000313" key="8">
    <source>
        <dbReference type="EMBL" id="CBL55847.1"/>
    </source>
</evidence>
<evidence type="ECO:0000256" key="3">
    <source>
        <dbReference type="ARBA" id="ARBA00023002"/>
    </source>
</evidence>
<proteinExistence type="inferred from homology"/>
<dbReference type="Proteomes" id="UP000000936">
    <property type="component" value="Chromosome"/>
</dbReference>
<dbReference type="STRING" id="754252.PFREUD_03160"/>
<reference evidence="8 9" key="1">
    <citation type="journal article" date="2010" name="PLoS ONE">
        <title>The complete genome of Propionibacterium freudenreichii CIRM-BIA1, a hardy actinobacterium with food and probiotic applications.</title>
        <authorList>
            <person name="Falentin H."/>
            <person name="Deutsch S.M."/>
            <person name="Jan G."/>
            <person name="Loux V."/>
            <person name="Thierry A."/>
            <person name="Parayre S."/>
            <person name="Maillard M.B."/>
            <person name="Dherbecourt J."/>
            <person name="Cousin F.J."/>
            <person name="Jardin J."/>
            <person name="Siguier P."/>
            <person name="Couloux A."/>
            <person name="Barbe V."/>
            <person name="Vacherie B."/>
            <person name="Wincker P."/>
            <person name="Gibrat J.F."/>
            <person name="Gaillardin C."/>
            <person name="Lortal S."/>
        </authorList>
    </citation>
    <scope>NUCLEOTIDE SEQUENCE [LARGE SCALE GENOMIC DNA]</scope>
    <source>
        <strain evidence="9">ATCC 9614 / DSM 4902 / CIP 103027 / NCIMB 8099 / CIRM-BIA1</strain>
    </source>
</reference>
<evidence type="ECO:0000259" key="7">
    <source>
        <dbReference type="Pfam" id="PF00248"/>
    </source>
</evidence>
<dbReference type="AlphaFoldDB" id="D7GIC5"/>
<organism evidence="8 9">
    <name type="scientific">Propionibacterium freudenreichii subsp. shermanii (strain ATCC 9614 / DSM 4902 / CIP 103027 / NCIMB 8099 / CIRM-BIA1)</name>
    <dbReference type="NCBI Taxonomy" id="754252"/>
    <lineage>
        <taxon>Bacteria</taxon>
        <taxon>Bacillati</taxon>
        <taxon>Actinomycetota</taxon>
        <taxon>Actinomycetes</taxon>
        <taxon>Propionibacteriales</taxon>
        <taxon>Propionibacteriaceae</taxon>
        <taxon>Propionibacterium</taxon>
    </lineage>
</organism>
<dbReference type="KEGG" id="pfr:PFREUD_03160"/>
<dbReference type="PANTHER" id="PTHR43827:SF3">
    <property type="entry name" value="NADP-DEPENDENT OXIDOREDUCTASE DOMAIN-CONTAINING PROTEIN"/>
    <property type="match status" value="1"/>
</dbReference>
<dbReference type="InterPro" id="IPR018170">
    <property type="entry name" value="Aldo/ket_reductase_CS"/>
</dbReference>
<dbReference type="HOGENOM" id="CLU_023205_0_1_11"/>
<dbReference type="PRINTS" id="PR00069">
    <property type="entry name" value="ALDKETRDTASE"/>
</dbReference>
<dbReference type="RefSeq" id="WP_013160245.1">
    <property type="nucleotide sequence ID" value="NC_014215.1"/>
</dbReference>
<feature type="domain" description="NADP-dependent oxidoreductase" evidence="7">
    <location>
        <begin position="25"/>
        <end position="268"/>
    </location>
</feature>
<sequence length="284" mass="31210">MSAIPAPMIPLTNGTRGETVNIPQLGFGTYKVPPADTQRIVEEALEVGYRHIDTAEMYGNEAGVGKAIASAGIPRDQLFITSKLNNAFHDPKAAHKAFDDTMTALGIDVLDLFLVHWPMAKTTSLEATWTAMVDILGSGRVRAVGVSNYQPDHLRTIINATGVTPAVNQIEVHPYLTQEPLRELDKELGIVTEAWSPLARGVVLSDPTIDRIAGELSRTASQVVLRWHIQRGDVVFPKSMHRARMEENAKIFDFELTDGQMAEITALNRNERQGSHPDEVQGVK</sequence>
<protein>
    <submittedName>
        <fullName evidence="8">Putative aldo/keto reductase (Oxidoreductase)</fullName>
    </submittedName>
</protein>
<dbReference type="InterPro" id="IPR020471">
    <property type="entry name" value="AKR"/>
</dbReference>
<dbReference type="GO" id="GO:0016616">
    <property type="term" value="F:oxidoreductase activity, acting on the CH-OH group of donors, NAD or NADP as acceptor"/>
    <property type="evidence" value="ECO:0007669"/>
    <property type="project" value="UniProtKB-ARBA"/>
</dbReference>
<evidence type="ECO:0000256" key="1">
    <source>
        <dbReference type="ARBA" id="ARBA00007905"/>
    </source>
</evidence>
<dbReference type="InterPro" id="IPR023210">
    <property type="entry name" value="NADP_OxRdtase_dom"/>
</dbReference>
<name>D7GIC5_PROFC</name>
<gene>
    <name evidence="8" type="primary">PF2369</name>
    <name evidence="8" type="ordered locus">PFREUD_03160</name>
</gene>
<dbReference type="Pfam" id="PF00248">
    <property type="entry name" value="Aldo_ket_red"/>
    <property type="match status" value="1"/>
</dbReference>
<evidence type="ECO:0000313" key="9">
    <source>
        <dbReference type="Proteomes" id="UP000000936"/>
    </source>
</evidence>
<keyword evidence="9" id="KW-1185">Reference proteome</keyword>
<accession>D7GIC5</accession>